<reference evidence="1 2" key="1">
    <citation type="submission" date="2020-01" db="EMBL/GenBank/DDBJ databases">
        <title>Complete genome sequence of Chitinophaga sp. H33E-04 isolated from quinoa roots.</title>
        <authorList>
            <person name="Weon H.-Y."/>
            <person name="Lee S.A."/>
        </authorList>
    </citation>
    <scope>NUCLEOTIDE SEQUENCE [LARGE SCALE GENOMIC DNA]</scope>
    <source>
        <strain evidence="1 2">H33E-04</strain>
    </source>
</reference>
<sequence length="162" mass="18510">MPKMLSTGTLPIKQHQVTKSLERLFDRSIKAKELLLRGEIDEDDFCAIRSDCETRINSMGNDLHQLALGIIGLQKDIDKEVSQLLCMDQLFLKLPFERKVKMTRLMLKDKIVPGDKTFQSALNEIANIMIGTKVFGHKKLMKIQKSKFVLNTMRKANISTMS</sequence>
<dbReference type="EMBL" id="CP048113">
    <property type="protein sequence ID" value="QHS58375.1"/>
    <property type="molecule type" value="Genomic_DNA"/>
</dbReference>
<accession>A0A6B9ZB90</accession>
<dbReference type="Proteomes" id="UP000476411">
    <property type="component" value="Chromosome"/>
</dbReference>
<proteinExistence type="predicted"/>
<evidence type="ECO:0000313" key="2">
    <source>
        <dbReference type="Proteomes" id="UP000476411"/>
    </source>
</evidence>
<keyword evidence="2" id="KW-1185">Reference proteome</keyword>
<dbReference type="KEGG" id="chih:GWR21_01835"/>
<evidence type="ECO:0000313" key="1">
    <source>
        <dbReference type="EMBL" id="QHS58375.1"/>
    </source>
</evidence>
<dbReference type="AlphaFoldDB" id="A0A6B9ZB90"/>
<name>A0A6B9ZB90_9BACT</name>
<gene>
    <name evidence="1" type="ORF">GWR21_01835</name>
</gene>
<dbReference type="RefSeq" id="WP_162330080.1">
    <property type="nucleotide sequence ID" value="NZ_CP048113.1"/>
</dbReference>
<organism evidence="1 2">
    <name type="scientific">Chitinophaga agri</name>
    <dbReference type="NCBI Taxonomy" id="2703787"/>
    <lineage>
        <taxon>Bacteria</taxon>
        <taxon>Pseudomonadati</taxon>
        <taxon>Bacteroidota</taxon>
        <taxon>Chitinophagia</taxon>
        <taxon>Chitinophagales</taxon>
        <taxon>Chitinophagaceae</taxon>
        <taxon>Chitinophaga</taxon>
    </lineage>
</organism>
<protein>
    <submittedName>
        <fullName evidence="1">Uncharacterized protein</fullName>
    </submittedName>
</protein>